<reference evidence="2" key="1">
    <citation type="submission" date="2011-01" db="EMBL/GenBank/DDBJ databases">
        <authorList>
            <person name="Muzny D."/>
            <person name="Qin X."/>
            <person name="Buhay C."/>
            <person name="Dugan-Rocha S."/>
            <person name="Ding Y."/>
            <person name="Chen G."/>
            <person name="Hawes A."/>
            <person name="Holder M."/>
            <person name="Jhangiani S."/>
            <person name="Johnson A."/>
            <person name="Khan Z."/>
            <person name="Li Z."/>
            <person name="Liu W."/>
            <person name="Liu X."/>
            <person name="Perez L."/>
            <person name="Shen H."/>
            <person name="Wang Q."/>
            <person name="Watt J."/>
            <person name="Xi L."/>
            <person name="Xin Y."/>
            <person name="Zhou J."/>
            <person name="Deng J."/>
            <person name="Jiang H."/>
            <person name="Liu Y."/>
            <person name="Qu J."/>
            <person name="Song X.-Z."/>
            <person name="Zhang L."/>
            <person name="Villasana D."/>
            <person name="Johnson A."/>
            <person name="Liu J."/>
            <person name="Liyanage D."/>
            <person name="Lorensuhewa L."/>
            <person name="Robinson T."/>
            <person name="Song A."/>
            <person name="Song B.-B."/>
            <person name="Dinh H."/>
            <person name="Thornton R."/>
            <person name="Coyle M."/>
            <person name="Francisco L."/>
            <person name="Jackson L."/>
            <person name="Javaid M."/>
            <person name="Korchina V."/>
            <person name="Kovar C."/>
            <person name="Mata R."/>
            <person name="Mathew T."/>
            <person name="Ngo R."/>
            <person name="Nguyen L."/>
            <person name="Nguyen N."/>
            <person name="Okwuonu G."/>
            <person name="Ongeri F."/>
            <person name="Pham C."/>
            <person name="Simmons D."/>
            <person name="Wilczek-Boney K."/>
            <person name="Hale W."/>
            <person name="Jakkamsetti A."/>
            <person name="Pham P."/>
            <person name="Ruth R."/>
            <person name="San Lucas F."/>
            <person name="Warren J."/>
            <person name="Zhang J."/>
            <person name="Zhao Z."/>
            <person name="Zhou C."/>
            <person name="Zhu D."/>
            <person name="Lee S."/>
            <person name="Bess C."/>
            <person name="Blankenburg K."/>
            <person name="Forbes L."/>
            <person name="Fu Q."/>
            <person name="Gubbala S."/>
            <person name="Hirani K."/>
            <person name="Jayaseelan J.C."/>
            <person name="Lara F."/>
            <person name="Munidasa M."/>
            <person name="Palculict T."/>
            <person name="Patil S."/>
            <person name="Pu L.-L."/>
            <person name="Saada N."/>
            <person name="Tang L."/>
            <person name="Weissenberger G."/>
            <person name="Zhu Y."/>
            <person name="Hemphill L."/>
            <person name="Shang Y."/>
            <person name="Youmans B."/>
            <person name="Ayvaz T."/>
            <person name="Ross M."/>
            <person name="Santibanez J."/>
            <person name="Aqrawi P."/>
            <person name="Gross S."/>
            <person name="Joshi V."/>
            <person name="Fowler G."/>
            <person name="Nazareth L."/>
            <person name="Reid J."/>
            <person name="Worley K."/>
            <person name="Petrosino J."/>
            <person name="Highlander S."/>
            <person name="Gibbs R."/>
        </authorList>
    </citation>
    <scope>NUCLEOTIDE SEQUENCE [LARGE SCALE GENOMIC DNA]</scope>
    <source>
        <strain evidence="2">ATCC 33707</strain>
    </source>
</reference>
<dbReference type="HOGENOM" id="CLU_3204541_0_0_11"/>
<keyword evidence="3" id="KW-1185">Reference proteome</keyword>
<proteinExistence type="predicted"/>
<evidence type="ECO:0000313" key="3">
    <source>
        <dbReference type="Proteomes" id="UP000004245"/>
    </source>
</evidence>
<gene>
    <name evidence="2" type="ORF">HMPREF0724_10955</name>
</gene>
<protein>
    <submittedName>
        <fullName evidence="2">Uncharacterized protein</fullName>
    </submittedName>
</protein>
<evidence type="ECO:0000313" key="2">
    <source>
        <dbReference type="EMBL" id="EGD25174.1"/>
    </source>
</evidence>
<feature type="region of interest" description="Disordered" evidence="1">
    <location>
        <begin position="18"/>
        <end position="45"/>
    </location>
</feature>
<dbReference type="EMBL" id="ADNW02000006">
    <property type="protein sequence ID" value="EGD25174.1"/>
    <property type="molecule type" value="Genomic_DNA"/>
</dbReference>
<accession>E9SYF3</accession>
<evidence type="ECO:0000256" key="1">
    <source>
        <dbReference type="SAM" id="MobiDB-lite"/>
    </source>
</evidence>
<dbReference type="AlphaFoldDB" id="E9SYF3"/>
<name>E9SYF3_RHOHA</name>
<organism evidence="2 3">
    <name type="scientific">Prescottella equi ATCC 33707</name>
    <dbReference type="NCBI Taxonomy" id="525370"/>
    <lineage>
        <taxon>Bacteria</taxon>
        <taxon>Bacillati</taxon>
        <taxon>Actinomycetota</taxon>
        <taxon>Actinomycetes</taxon>
        <taxon>Mycobacteriales</taxon>
        <taxon>Nocardiaceae</taxon>
        <taxon>Prescottella</taxon>
    </lineage>
</organism>
<sequence>MSPVLPLSCDRRAVRNRMRRTAVDSARRPTANGNAVHATAAPQLR</sequence>
<comment type="caution">
    <text evidence="2">The sequence shown here is derived from an EMBL/GenBank/DDBJ whole genome shotgun (WGS) entry which is preliminary data.</text>
</comment>
<dbReference type="Proteomes" id="UP000004245">
    <property type="component" value="Unassembled WGS sequence"/>
</dbReference>